<keyword evidence="4" id="KW-0238">DNA-binding</keyword>
<evidence type="ECO:0000259" key="7">
    <source>
        <dbReference type="Pfam" id="PF04082"/>
    </source>
</evidence>
<keyword evidence="2" id="KW-0862">Zinc</keyword>
<dbReference type="PANTHER" id="PTHR31313">
    <property type="entry name" value="TY1 ENHANCER ACTIVATOR"/>
    <property type="match status" value="1"/>
</dbReference>
<dbReference type="Gene3D" id="1.10.150.50">
    <property type="entry name" value="Transcription Factor, Ets-1"/>
    <property type="match status" value="1"/>
</dbReference>
<dbReference type="GO" id="GO:0003677">
    <property type="term" value="F:DNA binding"/>
    <property type="evidence" value="ECO:0007669"/>
    <property type="project" value="UniProtKB-KW"/>
</dbReference>
<dbReference type="AlphaFoldDB" id="A0A0B7KJJ6"/>
<evidence type="ECO:0000256" key="3">
    <source>
        <dbReference type="ARBA" id="ARBA00023015"/>
    </source>
</evidence>
<dbReference type="GO" id="GO:0008270">
    <property type="term" value="F:zinc ion binding"/>
    <property type="evidence" value="ECO:0007669"/>
    <property type="project" value="InterPro"/>
</dbReference>
<keyword evidence="1" id="KW-0479">Metal-binding</keyword>
<dbReference type="EMBL" id="CDPU01000144">
    <property type="protein sequence ID" value="CEO57773.1"/>
    <property type="molecule type" value="Genomic_DNA"/>
</dbReference>
<evidence type="ECO:0000256" key="1">
    <source>
        <dbReference type="ARBA" id="ARBA00022723"/>
    </source>
</evidence>
<evidence type="ECO:0000313" key="8">
    <source>
        <dbReference type="EMBL" id="CEO57773.1"/>
    </source>
</evidence>
<dbReference type="SUPFAM" id="SSF47769">
    <property type="entry name" value="SAM/Pointed domain"/>
    <property type="match status" value="1"/>
</dbReference>
<dbReference type="InterPro" id="IPR013761">
    <property type="entry name" value="SAM/pointed_sf"/>
</dbReference>
<dbReference type="InterPro" id="IPR007219">
    <property type="entry name" value="XnlR_reg_dom"/>
</dbReference>
<keyword evidence="6" id="KW-0539">Nucleus</keyword>
<dbReference type="InterPro" id="IPR051615">
    <property type="entry name" value="Transcr_Regulatory_Elem"/>
</dbReference>
<evidence type="ECO:0000256" key="5">
    <source>
        <dbReference type="ARBA" id="ARBA00023163"/>
    </source>
</evidence>
<sequence>MATPSFLQLLEYTGLLAYQDRLHDNGFDDVDALCDMTKDDLAKLSITAIQWETLDKIFSGIRSIRATTLPSAGHLSTDQGLISPVFVPTALDQDPDMIASTQIPERSLPLGSEVVVSASTWTSLTKENGYIQHLLSLYFCWEYPIFASLSKDHFIKDFREGRNRYCSSMLVNALLALGYCFSSQKIVTGTSQAPLPSGDQFFEESQRLLDAETDRQSLTTIQTLGILSLHESSCGRDTQSSYYAEQSIRLAVEMGLHCNNQSMDGDETSVTIATFWGAFGLHHAWALLAASLPSCSSSFKSLMPPKPTRSPEKRDVWAPYTNDDLLNPQPCAQNWQNWHTGQVFNCICELSELIHESLYFLLRPVNAPTSKDLLSLYAKYLSWYDSLPESLRLGYDSTPSDLFTQ</sequence>
<keyword evidence="3" id="KW-0805">Transcription regulation</keyword>
<feature type="domain" description="Xylanolytic transcriptional activator regulatory" evidence="7">
    <location>
        <begin position="135"/>
        <end position="286"/>
    </location>
</feature>
<dbReference type="GO" id="GO:0006351">
    <property type="term" value="P:DNA-templated transcription"/>
    <property type="evidence" value="ECO:0007669"/>
    <property type="project" value="InterPro"/>
</dbReference>
<evidence type="ECO:0000256" key="6">
    <source>
        <dbReference type="ARBA" id="ARBA00023242"/>
    </source>
</evidence>
<name>A0A0B7KJJ6_BIOOC</name>
<proteinExistence type="predicted"/>
<organism evidence="8">
    <name type="scientific">Bionectria ochroleuca</name>
    <name type="common">Gliocladium roseum</name>
    <dbReference type="NCBI Taxonomy" id="29856"/>
    <lineage>
        <taxon>Eukaryota</taxon>
        <taxon>Fungi</taxon>
        <taxon>Dikarya</taxon>
        <taxon>Ascomycota</taxon>
        <taxon>Pezizomycotina</taxon>
        <taxon>Sordariomycetes</taxon>
        <taxon>Hypocreomycetidae</taxon>
        <taxon>Hypocreales</taxon>
        <taxon>Bionectriaceae</taxon>
        <taxon>Clonostachys</taxon>
    </lineage>
</organism>
<protein>
    <recommendedName>
        <fullName evidence="7">Xylanolytic transcriptional activator regulatory domain-containing protein</fullName>
    </recommendedName>
</protein>
<dbReference type="CDD" id="cd12148">
    <property type="entry name" value="fungal_TF_MHR"/>
    <property type="match status" value="1"/>
</dbReference>
<reference evidence="8" key="1">
    <citation type="submission" date="2015-01" db="EMBL/GenBank/DDBJ databases">
        <authorList>
            <person name="Durling Mikael"/>
        </authorList>
    </citation>
    <scope>NUCLEOTIDE SEQUENCE</scope>
</reference>
<evidence type="ECO:0000256" key="2">
    <source>
        <dbReference type="ARBA" id="ARBA00022833"/>
    </source>
</evidence>
<dbReference type="Pfam" id="PF04082">
    <property type="entry name" value="Fungal_trans"/>
    <property type="match status" value="1"/>
</dbReference>
<keyword evidence="5" id="KW-0804">Transcription</keyword>
<accession>A0A0B7KJJ6</accession>
<evidence type="ECO:0000256" key="4">
    <source>
        <dbReference type="ARBA" id="ARBA00023125"/>
    </source>
</evidence>
<gene>
    <name evidence="8" type="ORF">BN869_000013831_1</name>
</gene>
<dbReference type="PANTHER" id="PTHR31313:SF4">
    <property type="entry name" value="CONIDIAL DEVELOPMENT PROTEIN FLUFFY"/>
    <property type="match status" value="1"/>
</dbReference>